<organism evidence="18 19">
    <name type="scientific">Electrophorus electricus</name>
    <name type="common">Electric eel</name>
    <name type="synonym">Gymnotus electricus</name>
    <dbReference type="NCBI Taxonomy" id="8005"/>
    <lineage>
        <taxon>Eukaryota</taxon>
        <taxon>Metazoa</taxon>
        <taxon>Chordata</taxon>
        <taxon>Craniata</taxon>
        <taxon>Vertebrata</taxon>
        <taxon>Euteleostomi</taxon>
        <taxon>Actinopterygii</taxon>
        <taxon>Neopterygii</taxon>
        <taxon>Teleostei</taxon>
        <taxon>Ostariophysi</taxon>
        <taxon>Gymnotiformes</taxon>
        <taxon>Gymnotoidei</taxon>
        <taxon>Gymnotidae</taxon>
        <taxon>Electrophorus</taxon>
    </lineage>
</organism>
<name>A0A4W4E8B2_ELEEL</name>
<dbReference type="InterPro" id="IPR036179">
    <property type="entry name" value="Ig-like_dom_sf"/>
</dbReference>
<evidence type="ECO:0000256" key="8">
    <source>
        <dbReference type="ARBA" id="ARBA00022889"/>
    </source>
</evidence>
<dbReference type="GeneTree" id="ENSGT00940000156933"/>
<comment type="function">
    <text evidence="14">Cell adhesion molecule that promotes cell-cell contacts and plays important roles in the development of the nervous system. Acts by forming homophilic or heterophilic trans-dimers.</text>
</comment>
<proteinExistence type="inferred from homology"/>
<dbReference type="InterPro" id="IPR013106">
    <property type="entry name" value="Ig_V-set"/>
</dbReference>
<comment type="subunit">
    <text evidence="15">Cis- and trans-homodimer. Can form trans-heterodimers.</text>
</comment>
<evidence type="ECO:0000256" key="6">
    <source>
        <dbReference type="ARBA" id="ARBA00022729"/>
    </source>
</evidence>
<evidence type="ECO:0000256" key="1">
    <source>
        <dbReference type="ARBA" id="ARBA00004251"/>
    </source>
</evidence>
<evidence type="ECO:0000259" key="17">
    <source>
        <dbReference type="PROSITE" id="PS50835"/>
    </source>
</evidence>
<reference evidence="19" key="2">
    <citation type="journal article" date="2017" name="Sci. Adv.">
        <title>A tail of two voltages: Proteomic comparison of the three electric organs of the electric eel.</title>
        <authorList>
            <person name="Traeger L.L."/>
            <person name="Sabat G."/>
            <person name="Barrett-Wilt G.A."/>
            <person name="Wells G.B."/>
            <person name="Sussman M.R."/>
        </authorList>
    </citation>
    <scope>NUCLEOTIDE SEQUENCE [LARGE SCALE GENOMIC DNA]</scope>
</reference>
<accession>A0A4W4E8B2</accession>
<protein>
    <submittedName>
        <fullName evidence="18">Nectin cell adhesion molecule 1a</fullName>
    </submittedName>
</protein>
<dbReference type="Pfam" id="PF07686">
    <property type="entry name" value="V-set"/>
    <property type="match status" value="1"/>
</dbReference>
<reference evidence="18" key="4">
    <citation type="submission" date="2025-08" db="UniProtKB">
        <authorList>
            <consortium name="Ensembl"/>
        </authorList>
    </citation>
    <scope>IDENTIFICATION</scope>
</reference>
<feature type="transmembrane region" description="Helical" evidence="16">
    <location>
        <begin position="358"/>
        <end position="383"/>
    </location>
</feature>
<evidence type="ECO:0000313" key="19">
    <source>
        <dbReference type="Proteomes" id="UP000314983"/>
    </source>
</evidence>
<evidence type="ECO:0000256" key="16">
    <source>
        <dbReference type="SAM" id="Phobius"/>
    </source>
</evidence>
<dbReference type="InterPro" id="IPR051427">
    <property type="entry name" value="Nectin/Nectin-like"/>
</dbReference>
<keyword evidence="8" id="KW-0130">Cell adhesion</keyword>
<dbReference type="SMART" id="SM00409">
    <property type="entry name" value="IG"/>
    <property type="match status" value="2"/>
</dbReference>
<dbReference type="GO" id="GO:0005912">
    <property type="term" value="C:adherens junction"/>
    <property type="evidence" value="ECO:0007669"/>
    <property type="project" value="UniProtKB-SubCell"/>
</dbReference>
<keyword evidence="19" id="KW-1185">Reference proteome</keyword>
<dbReference type="InterPro" id="IPR003599">
    <property type="entry name" value="Ig_sub"/>
</dbReference>
<evidence type="ECO:0000256" key="14">
    <source>
        <dbReference type="ARBA" id="ARBA00058274"/>
    </source>
</evidence>
<keyword evidence="5 16" id="KW-0812">Transmembrane</keyword>
<keyword evidence="11 16" id="KW-0472">Membrane</keyword>
<evidence type="ECO:0000256" key="7">
    <source>
        <dbReference type="ARBA" id="ARBA00022737"/>
    </source>
</evidence>
<dbReference type="AlphaFoldDB" id="A0A4W4E8B2"/>
<dbReference type="SUPFAM" id="SSF48726">
    <property type="entry name" value="Immunoglobulin"/>
    <property type="match status" value="3"/>
</dbReference>
<dbReference type="InterPro" id="IPR013162">
    <property type="entry name" value="CD80_C2-set"/>
</dbReference>
<sequence>MIRIIVKFRCVICIQAFYRDLPTWISRHALAKGKSCLSCSSGGSGQLVQMDSDMSGYVGSQVELRCCFINSNPPVKVSQVTWQRVLNGTKQNVAIANPSLGVSVLPSFNERVRFKSPAVRQRMPSLEDTTIVLNNLRLTDEATYIFLHYNHAARPRVRITLTKPTIVAGPKAQKMTVATCISANGKPASMITWESELNGEASTQEILNADGTITLRSDYIVVPSRATHQQQVTCIFTYNDEQYTDSVSLNIQYEPEVITEGFEGNWYINRKNVQLTCLADANPAISFFQWTYLNSSMPKLAELLEDALIFKGAVSYELAGTYLWNGTNSIGTGSASVEVTVTEFPHLLHGVSQEKLRAGAAIAGAVVCGLVMLAAVTLLAVFFNHHRHTFKGDYNTRKQVLGNGFSKAASLPSFPSLLQSLIYHLGDEKKSELYGNVWLDEHIQEFHMYPESRMKAYSTVEENKAFRYDEQSYLYNCGAEMEISVDMVPQMDGSILSKEEWYV</sequence>
<dbReference type="PANTHER" id="PTHR23277:SF69">
    <property type="entry name" value="NECTIN-1"/>
    <property type="match status" value="1"/>
</dbReference>
<dbReference type="PROSITE" id="PS50835">
    <property type="entry name" value="IG_LIKE"/>
    <property type="match status" value="1"/>
</dbReference>
<keyword evidence="9" id="KW-0965">Cell junction</keyword>
<comment type="subcellular location">
    <subcellularLocation>
        <location evidence="2">Cell junction</location>
        <location evidence="2">Adherens junction</location>
    </subcellularLocation>
    <subcellularLocation>
        <location evidence="1">Cell membrane</location>
        <topology evidence="1">Single-pass type I membrane protein</topology>
    </subcellularLocation>
</comment>
<gene>
    <name evidence="18" type="primary">nectin1a</name>
</gene>
<keyword evidence="6" id="KW-0732">Signal</keyword>
<comment type="similarity">
    <text evidence="3">Belongs to the nectin family.</text>
</comment>
<keyword evidence="10 16" id="KW-1133">Transmembrane helix</keyword>
<evidence type="ECO:0000256" key="3">
    <source>
        <dbReference type="ARBA" id="ARBA00007810"/>
    </source>
</evidence>
<dbReference type="GO" id="GO:0007157">
    <property type="term" value="P:heterophilic cell-cell adhesion via plasma membrane cell adhesion molecules"/>
    <property type="evidence" value="ECO:0007669"/>
    <property type="project" value="TreeGrafter"/>
</dbReference>
<dbReference type="Ensembl" id="ENSEEET00000008199.2">
    <property type="protein sequence ID" value="ENSEEEP00000008093.2"/>
    <property type="gene ID" value="ENSEEEG00000004212.2"/>
</dbReference>
<dbReference type="InterPro" id="IPR007110">
    <property type="entry name" value="Ig-like_dom"/>
</dbReference>
<evidence type="ECO:0000256" key="11">
    <source>
        <dbReference type="ARBA" id="ARBA00023136"/>
    </source>
</evidence>
<dbReference type="PANTHER" id="PTHR23277">
    <property type="entry name" value="NECTIN-RELATED"/>
    <property type="match status" value="1"/>
</dbReference>
<evidence type="ECO:0000256" key="2">
    <source>
        <dbReference type="ARBA" id="ARBA00004536"/>
    </source>
</evidence>
<reference evidence="18" key="3">
    <citation type="submission" date="2020-05" db="EMBL/GenBank/DDBJ databases">
        <title>Electrophorus electricus (electric eel) genome, fEleEle1, primary haplotype.</title>
        <authorList>
            <person name="Myers G."/>
            <person name="Meyer A."/>
            <person name="Fedrigo O."/>
            <person name="Formenti G."/>
            <person name="Rhie A."/>
            <person name="Tracey A."/>
            <person name="Sims Y."/>
            <person name="Jarvis E.D."/>
        </authorList>
    </citation>
    <scope>NUCLEOTIDE SEQUENCE [LARGE SCALE GENOMIC DNA]</scope>
</reference>
<reference evidence="19" key="1">
    <citation type="journal article" date="2014" name="Science">
        <title>Nonhuman genetics. Genomic basis for the convergent evolution of electric organs.</title>
        <authorList>
            <person name="Gallant J.R."/>
            <person name="Traeger L.L."/>
            <person name="Volkening J.D."/>
            <person name="Moffett H."/>
            <person name="Chen P.H."/>
            <person name="Novina C.D."/>
            <person name="Phillips G.N.Jr."/>
            <person name="Anand R."/>
            <person name="Wells G.B."/>
            <person name="Pinch M."/>
            <person name="Guth R."/>
            <person name="Unguez G.A."/>
            <person name="Albert J.S."/>
            <person name="Zakon H.H."/>
            <person name="Samanta M.P."/>
            <person name="Sussman M.R."/>
        </authorList>
    </citation>
    <scope>NUCLEOTIDE SEQUENCE [LARGE SCALE GENOMIC DNA]</scope>
</reference>
<feature type="domain" description="Ig-like" evidence="17">
    <location>
        <begin position="155"/>
        <end position="250"/>
    </location>
</feature>
<keyword evidence="4" id="KW-1003">Cell membrane</keyword>
<dbReference type="STRING" id="8005.ENSEEEP00000008093"/>
<evidence type="ECO:0000256" key="15">
    <source>
        <dbReference type="ARBA" id="ARBA00062858"/>
    </source>
</evidence>
<keyword evidence="12" id="KW-1015">Disulfide bond</keyword>
<dbReference type="OMA" id="QSCLAPE"/>
<keyword evidence="7" id="KW-0677">Repeat</keyword>
<dbReference type="GO" id="GO:0007156">
    <property type="term" value="P:homophilic cell adhesion via plasma membrane adhesion molecules"/>
    <property type="evidence" value="ECO:0007669"/>
    <property type="project" value="TreeGrafter"/>
</dbReference>
<dbReference type="GO" id="GO:1902414">
    <property type="term" value="P:protein localization to cell junction"/>
    <property type="evidence" value="ECO:0007669"/>
    <property type="project" value="TreeGrafter"/>
</dbReference>
<dbReference type="FunFam" id="2.60.40.10:FF:000304">
    <property type="entry name" value="Nectin cell adhesion molecule 1"/>
    <property type="match status" value="1"/>
</dbReference>
<dbReference type="Gene3D" id="2.60.40.10">
    <property type="entry name" value="Immunoglobulins"/>
    <property type="match status" value="3"/>
</dbReference>
<evidence type="ECO:0000256" key="4">
    <source>
        <dbReference type="ARBA" id="ARBA00022475"/>
    </source>
</evidence>
<dbReference type="Pfam" id="PF08205">
    <property type="entry name" value="C2-set_2"/>
    <property type="match status" value="1"/>
</dbReference>
<reference evidence="18" key="5">
    <citation type="submission" date="2025-09" db="UniProtKB">
        <authorList>
            <consortium name="Ensembl"/>
        </authorList>
    </citation>
    <scope>IDENTIFICATION</scope>
</reference>
<keyword evidence="13" id="KW-0325">Glycoprotein</keyword>
<evidence type="ECO:0000256" key="10">
    <source>
        <dbReference type="ARBA" id="ARBA00022989"/>
    </source>
</evidence>
<dbReference type="GO" id="GO:0005886">
    <property type="term" value="C:plasma membrane"/>
    <property type="evidence" value="ECO:0007669"/>
    <property type="project" value="UniProtKB-SubCell"/>
</dbReference>
<evidence type="ECO:0000313" key="18">
    <source>
        <dbReference type="Ensembl" id="ENSEEEP00000008093.2"/>
    </source>
</evidence>
<evidence type="ECO:0000256" key="5">
    <source>
        <dbReference type="ARBA" id="ARBA00022692"/>
    </source>
</evidence>
<dbReference type="Proteomes" id="UP000314983">
    <property type="component" value="Chromosome 6"/>
</dbReference>
<evidence type="ECO:0000256" key="12">
    <source>
        <dbReference type="ARBA" id="ARBA00023157"/>
    </source>
</evidence>
<dbReference type="InterPro" id="IPR013783">
    <property type="entry name" value="Ig-like_fold"/>
</dbReference>
<evidence type="ECO:0000256" key="13">
    <source>
        <dbReference type="ARBA" id="ARBA00023180"/>
    </source>
</evidence>
<evidence type="ECO:0000256" key="9">
    <source>
        <dbReference type="ARBA" id="ARBA00022949"/>
    </source>
</evidence>